<name>A0ABP0CQG9_9PEZI</name>
<organism evidence="1 2">
    <name type="scientific">Sporothrix bragantina</name>
    <dbReference type="NCBI Taxonomy" id="671064"/>
    <lineage>
        <taxon>Eukaryota</taxon>
        <taxon>Fungi</taxon>
        <taxon>Dikarya</taxon>
        <taxon>Ascomycota</taxon>
        <taxon>Pezizomycotina</taxon>
        <taxon>Sordariomycetes</taxon>
        <taxon>Sordariomycetidae</taxon>
        <taxon>Ophiostomatales</taxon>
        <taxon>Ophiostomataceae</taxon>
        <taxon>Sporothrix</taxon>
    </lineage>
</organism>
<reference evidence="1 2" key="1">
    <citation type="submission" date="2024-01" db="EMBL/GenBank/DDBJ databases">
        <authorList>
            <person name="Allen C."/>
            <person name="Tagirdzhanova G."/>
        </authorList>
    </citation>
    <scope>NUCLEOTIDE SEQUENCE [LARGE SCALE GENOMIC DNA]</scope>
</reference>
<evidence type="ECO:0008006" key="3">
    <source>
        <dbReference type="Google" id="ProtNLM"/>
    </source>
</evidence>
<protein>
    <recommendedName>
        <fullName evidence="3">F-box domain-containing protein</fullName>
    </recommendedName>
</protein>
<proteinExistence type="predicted"/>
<dbReference type="EMBL" id="CAWUHC010000125">
    <property type="protein sequence ID" value="CAK7234233.1"/>
    <property type="molecule type" value="Genomic_DNA"/>
</dbReference>
<evidence type="ECO:0000313" key="1">
    <source>
        <dbReference type="EMBL" id="CAK7234233.1"/>
    </source>
</evidence>
<keyword evidence="2" id="KW-1185">Reference proteome</keyword>
<accession>A0ABP0CQG9</accession>
<comment type="caution">
    <text evidence="1">The sequence shown here is derived from an EMBL/GenBank/DDBJ whole genome shotgun (WGS) entry which is preliminary data.</text>
</comment>
<evidence type="ECO:0000313" key="2">
    <source>
        <dbReference type="Proteomes" id="UP001642406"/>
    </source>
</evidence>
<dbReference type="Gene3D" id="3.80.10.10">
    <property type="entry name" value="Ribonuclease Inhibitor"/>
    <property type="match status" value="1"/>
</dbReference>
<sequence>MAESAAIFAHIPELLHLVVDNIRSPVELGKFRLVNRTFHDIATETLFREFHITGINRNRAEALAASPHRQHVRELCLHSRTRLKDTLTYQNAVTKLIRRLPNLTSLRWTHPIDKYQLGVLMKSCPKLKSLHINTANLFPDPFLREPPMESYARRLPLPDVYGLQDLSLYNLRGCAMTNREFVKLLHDNAPTLRSLHLSARAMEHDSCRTCFPDPDRELTGKLYGSINVMLDDLFNTYIFLARSRHPQDRAMVPPPLKLTTLTIGLGVCAPGSLVRAKRLFDLSGLEEVHLTNRKRLPKTAPNYNYALFGPDNCPNLRVYTAAPIYDRLYDYLNQQDTAWTSQLAVCCQQGYAAVNWDERPRGKPVVNVLHAVRMMNIDLCISKRPRPSASSSAAKVADEELVESSFTQIKRWGDGIIEGICVAMEVQDGQLLYLDLVRDLFCNLHSLTCVSLVYGHIHAISPASRVEIARDLAKAIPTLVYIHMGADAWRVWRTGPYGQTVWSVEEDEEETHENEEDEPDVRLEVLFSAEFKCIEFYRLNTQEL</sequence>
<dbReference type="InterPro" id="IPR032675">
    <property type="entry name" value="LRR_dom_sf"/>
</dbReference>
<dbReference type="SUPFAM" id="SSF52047">
    <property type="entry name" value="RNI-like"/>
    <property type="match status" value="1"/>
</dbReference>
<gene>
    <name evidence="1" type="ORF">SBRCBS47491_008879</name>
</gene>
<dbReference type="Proteomes" id="UP001642406">
    <property type="component" value="Unassembled WGS sequence"/>
</dbReference>